<dbReference type="Gene3D" id="3.30.70.3090">
    <property type="entry name" value="ORF SCO4226, nickel-binding ferredoxin-like monomer"/>
    <property type="match status" value="1"/>
</dbReference>
<dbReference type="EMBL" id="JAKZHW010000001">
    <property type="protein sequence ID" value="MCH8615192.1"/>
    <property type="molecule type" value="Genomic_DNA"/>
</dbReference>
<dbReference type="InterPro" id="IPR025336">
    <property type="entry name" value="SCO4226-like"/>
</dbReference>
<name>A0ABS9VJP3_9SPHN</name>
<dbReference type="InterPro" id="IPR042557">
    <property type="entry name" value="SCO4226"/>
</dbReference>
<gene>
    <name evidence="1" type="ORF">LZ016_03620</name>
</gene>
<dbReference type="Proteomes" id="UP001203058">
    <property type="component" value="Unassembled WGS sequence"/>
</dbReference>
<evidence type="ECO:0000313" key="1">
    <source>
        <dbReference type="EMBL" id="MCH8615192.1"/>
    </source>
</evidence>
<organism evidence="1 2">
    <name type="scientific">Sphingomonas telluris</name>
    <dbReference type="NCBI Taxonomy" id="2907998"/>
    <lineage>
        <taxon>Bacteria</taxon>
        <taxon>Pseudomonadati</taxon>
        <taxon>Pseudomonadota</taxon>
        <taxon>Alphaproteobacteria</taxon>
        <taxon>Sphingomonadales</taxon>
        <taxon>Sphingomonadaceae</taxon>
        <taxon>Sphingomonas</taxon>
    </lineage>
</organism>
<dbReference type="RefSeq" id="WP_241445904.1">
    <property type="nucleotide sequence ID" value="NZ_JAKZHW010000001.1"/>
</dbReference>
<evidence type="ECO:0000313" key="2">
    <source>
        <dbReference type="Proteomes" id="UP001203058"/>
    </source>
</evidence>
<protein>
    <submittedName>
        <fullName evidence="1">DUF4242 domain-containing protein</fullName>
    </submittedName>
</protein>
<comment type="caution">
    <text evidence="1">The sequence shown here is derived from an EMBL/GenBank/DDBJ whole genome shotgun (WGS) entry which is preliminary data.</text>
</comment>
<keyword evidence="2" id="KW-1185">Reference proteome</keyword>
<proteinExistence type="predicted"/>
<accession>A0ABS9VJP3</accession>
<reference evidence="1 2" key="1">
    <citation type="submission" date="2022-03" db="EMBL/GenBank/DDBJ databases">
        <authorList>
            <person name="Jo J.-H."/>
            <person name="Im W.-T."/>
        </authorList>
    </citation>
    <scope>NUCLEOTIDE SEQUENCE [LARGE SCALE GENOMIC DNA]</scope>
    <source>
        <strain evidence="1 2">SM33</strain>
    </source>
</reference>
<dbReference type="Pfam" id="PF14026">
    <property type="entry name" value="SCO4226-like"/>
    <property type="match status" value="1"/>
</dbReference>
<sequence>MPEYVIERDMPGVGSLGQSELKGASQTSCSVLKELGPEIQWVQSYVTDDKIYCIYRAPNEEIIREHAQRGGFPANRISQVRNVIDPTTAE</sequence>